<evidence type="ECO:0000259" key="7">
    <source>
        <dbReference type="SMART" id="SM00645"/>
    </source>
</evidence>
<evidence type="ECO:0000313" key="9">
    <source>
        <dbReference type="Proteomes" id="UP001153076"/>
    </source>
</evidence>
<feature type="chain" id="PRO_5040279205" evidence="5">
    <location>
        <begin position="20"/>
        <end position="384"/>
    </location>
</feature>
<gene>
    <name evidence="8" type="ORF">Cgig2_026524</name>
</gene>
<protein>
    <submittedName>
        <fullName evidence="8">Uncharacterized protein</fullName>
    </submittedName>
</protein>
<proteinExistence type="inferred from homology"/>
<reference evidence="8" key="1">
    <citation type="submission" date="2022-04" db="EMBL/GenBank/DDBJ databases">
        <title>Carnegiea gigantea Genome sequencing and assembly v2.</title>
        <authorList>
            <person name="Copetti D."/>
            <person name="Sanderson M.J."/>
            <person name="Burquez A."/>
            <person name="Wojciechowski M.F."/>
        </authorList>
    </citation>
    <scope>NUCLEOTIDE SEQUENCE</scope>
    <source>
        <strain evidence="8">SGP5-SGP5p</strain>
        <tissue evidence="8">Aerial part</tissue>
    </source>
</reference>
<keyword evidence="5" id="KW-0732">Signal</keyword>
<keyword evidence="2" id="KW-0378">Hydrolase</keyword>
<dbReference type="EMBL" id="JAKOGI010000139">
    <property type="protein sequence ID" value="KAJ8442582.1"/>
    <property type="molecule type" value="Genomic_DNA"/>
</dbReference>
<dbReference type="InterPro" id="IPR000118">
    <property type="entry name" value="Granulin"/>
</dbReference>
<feature type="domain" description="Granulins" evidence="6">
    <location>
        <begin position="304"/>
        <end position="359"/>
    </location>
</feature>
<dbReference type="Pfam" id="PF00112">
    <property type="entry name" value="Peptidase_C1"/>
    <property type="match status" value="1"/>
</dbReference>
<dbReference type="PANTHER" id="PTHR12411">
    <property type="entry name" value="CYSTEINE PROTEASE FAMILY C1-RELATED"/>
    <property type="match status" value="1"/>
</dbReference>
<keyword evidence="2" id="KW-0645">Protease</keyword>
<name>A0A9Q1KG16_9CARY</name>
<evidence type="ECO:0000256" key="4">
    <source>
        <dbReference type="ARBA" id="ARBA00023157"/>
    </source>
</evidence>
<dbReference type="Gene3D" id="2.10.25.160">
    <property type="entry name" value="Granulin"/>
    <property type="match status" value="1"/>
</dbReference>
<sequence>MRTLLCLLLLVHFSYYSSSYSTSDHLFESWCKRHGKKYPSEREKQQRLKSLGSKLGLYLPANDLIRINPVQETGPVRDVGSPASVDWRKQGAVTHQQELLKVLNKIVTGFLVSPSEQELMDCDTIHNQGCDGGRMDYAFQFVIYNHGIGTEEDYPYVGRKSTCIKAKLKRRVVPIDGYADVPPNNEIELLRAVAAQPVSAGVCGSERAFRFCSSGIFSGPCSITLDHAVLIVGYGSENGVDCWIIKNSWGRSWGMKGYMLMQRNTGYLDGICGINRLASYPVKTSPNPPEPRPPPPPPPGPTRCDLFSYCAAGETCCCARRLFNVCLSCCELSSAICCKDGRHCCPLEYPICDTKRSLCLKAARTASVTKMIGSEKYRLINYLM</sequence>
<evidence type="ECO:0000256" key="1">
    <source>
        <dbReference type="ARBA" id="ARBA00008455"/>
    </source>
</evidence>
<organism evidence="8 9">
    <name type="scientific">Carnegiea gigantea</name>
    <dbReference type="NCBI Taxonomy" id="171969"/>
    <lineage>
        <taxon>Eukaryota</taxon>
        <taxon>Viridiplantae</taxon>
        <taxon>Streptophyta</taxon>
        <taxon>Embryophyta</taxon>
        <taxon>Tracheophyta</taxon>
        <taxon>Spermatophyta</taxon>
        <taxon>Magnoliopsida</taxon>
        <taxon>eudicotyledons</taxon>
        <taxon>Gunneridae</taxon>
        <taxon>Pentapetalae</taxon>
        <taxon>Caryophyllales</taxon>
        <taxon>Cactineae</taxon>
        <taxon>Cactaceae</taxon>
        <taxon>Cactoideae</taxon>
        <taxon>Echinocereeae</taxon>
        <taxon>Carnegiea</taxon>
    </lineage>
</organism>
<dbReference type="InterPro" id="IPR038765">
    <property type="entry name" value="Papain-like_cys_pep_sf"/>
</dbReference>
<feature type="domain" description="Peptidase C1A papain C-terminal" evidence="7">
    <location>
        <begin position="81"/>
        <end position="282"/>
    </location>
</feature>
<dbReference type="GO" id="GO:0008234">
    <property type="term" value="F:cysteine-type peptidase activity"/>
    <property type="evidence" value="ECO:0007669"/>
    <property type="project" value="UniProtKB-KW"/>
</dbReference>
<dbReference type="InterPro" id="IPR025660">
    <property type="entry name" value="Pept_his_AS"/>
</dbReference>
<dbReference type="AlphaFoldDB" id="A0A9Q1KG16"/>
<dbReference type="SMART" id="SM00645">
    <property type="entry name" value="Pept_C1"/>
    <property type="match status" value="1"/>
</dbReference>
<keyword evidence="3" id="KW-0560">Oxidoreductase</keyword>
<dbReference type="InterPro" id="IPR013128">
    <property type="entry name" value="Peptidase_C1A"/>
</dbReference>
<dbReference type="InterPro" id="IPR025661">
    <property type="entry name" value="Pept_asp_AS"/>
</dbReference>
<dbReference type="InterPro" id="IPR037277">
    <property type="entry name" value="Granulin_sf"/>
</dbReference>
<comment type="similarity">
    <text evidence="1">Belongs to the peptidase C1 family.</text>
</comment>
<dbReference type="Proteomes" id="UP001153076">
    <property type="component" value="Unassembled WGS sequence"/>
</dbReference>
<dbReference type="Pfam" id="PF00396">
    <property type="entry name" value="Granulin"/>
    <property type="match status" value="1"/>
</dbReference>
<evidence type="ECO:0000259" key="6">
    <source>
        <dbReference type="SMART" id="SM00277"/>
    </source>
</evidence>
<evidence type="ECO:0000256" key="5">
    <source>
        <dbReference type="SAM" id="SignalP"/>
    </source>
</evidence>
<evidence type="ECO:0000313" key="8">
    <source>
        <dbReference type="EMBL" id="KAJ8442582.1"/>
    </source>
</evidence>
<evidence type="ECO:0000256" key="2">
    <source>
        <dbReference type="ARBA" id="ARBA00022807"/>
    </source>
</evidence>
<feature type="signal peptide" evidence="5">
    <location>
        <begin position="1"/>
        <end position="19"/>
    </location>
</feature>
<dbReference type="InterPro" id="IPR039417">
    <property type="entry name" value="Peptidase_C1A_papain-like"/>
</dbReference>
<dbReference type="InterPro" id="IPR016160">
    <property type="entry name" value="Ald_DH_CS_CYS"/>
</dbReference>
<comment type="caution">
    <text evidence="8">The sequence shown here is derived from an EMBL/GenBank/DDBJ whole genome shotgun (WGS) entry which is preliminary data.</text>
</comment>
<dbReference type="GO" id="GO:0006508">
    <property type="term" value="P:proteolysis"/>
    <property type="evidence" value="ECO:0007669"/>
    <property type="project" value="InterPro"/>
</dbReference>
<dbReference type="OrthoDB" id="10253408at2759"/>
<dbReference type="InterPro" id="IPR000668">
    <property type="entry name" value="Peptidase_C1A_C"/>
</dbReference>
<keyword evidence="2" id="KW-0788">Thiol protease</keyword>
<dbReference type="PROSITE" id="PS00070">
    <property type="entry name" value="ALDEHYDE_DEHYDR_CYS"/>
    <property type="match status" value="1"/>
</dbReference>
<dbReference type="CDD" id="cd02248">
    <property type="entry name" value="Peptidase_C1A"/>
    <property type="match status" value="1"/>
</dbReference>
<dbReference type="Gene3D" id="3.90.70.10">
    <property type="entry name" value="Cysteine proteinases"/>
    <property type="match status" value="1"/>
</dbReference>
<dbReference type="SUPFAM" id="SSF54001">
    <property type="entry name" value="Cysteine proteinases"/>
    <property type="match status" value="1"/>
</dbReference>
<accession>A0A9Q1KG16</accession>
<dbReference type="GO" id="GO:0016491">
    <property type="term" value="F:oxidoreductase activity"/>
    <property type="evidence" value="ECO:0007669"/>
    <property type="project" value="UniProtKB-KW"/>
</dbReference>
<keyword evidence="9" id="KW-1185">Reference proteome</keyword>
<dbReference type="PROSITE" id="PS00639">
    <property type="entry name" value="THIOL_PROTEASE_HIS"/>
    <property type="match status" value="1"/>
</dbReference>
<keyword evidence="4" id="KW-1015">Disulfide bond</keyword>
<dbReference type="PROSITE" id="PS00640">
    <property type="entry name" value="THIOL_PROTEASE_ASN"/>
    <property type="match status" value="1"/>
</dbReference>
<evidence type="ECO:0000256" key="3">
    <source>
        <dbReference type="ARBA" id="ARBA00023002"/>
    </source>
</evidence>
<dbReference type="SMART" id="SM00277">
    <property type="entry name" value="GRAN"/>
    <property type="match status" value="1"/>
</dbReference>